<dbReference type="EMBL" id="OKQU01000001">
    <property type="protein sequence ID" value="SPE06193.1"/>
    <property type="molecule type" value="Genomic_DNA"/>
</dbReference>
<name>A0A2N9K6H2_9LACO</name>
<dbReference type="InterPro" id="IPR036291">
    <property type="entry name" value="NAD(P)-bd_dom_sf"/>
</dbReference>
<dbReference type="InterPro" id="IPR013149">
    <property type="entry name" value="ADH-like_C"/>
</dbReference>
<dbReference type="EMBL" id="OKQR01000004">
    <property type="protein sequence ID" value="SPD94531.1"/>
    <property type="molecule type" value="Genomic_DNA"/>
</dbReference>
<dbReference type="InterPro" id="IPR011032">
    <property type="entry name" value="GroES-like_sf"/>
</dbReference>
<dbReference type="GO" id="GO:0016491">
    <property type="term" value="F:oxidoreductase activity"/>
    <property type="evidence" value="ECO:0007669"/>
    <property type="project" value="UniProtKB-KW"/>
</dbReference>
<reference evidence="6 9" key="2">
    <citation type="submission" date="2018-02" db="EMBL/GenBank/DDBJ databases">
        <authorList>
            <person name="Rodrigo-Torres L."/>
            <person name="Arahal R. D."/>
            <person name="Lucena T."/>
        </authorList>
    </citation>
    <scope>NUCLEOTIDE SEQUENCE [LARGE SCALE GENOMIC DNA]</scope>
    <source>
        <strain evidence="6 9">CECT 8486</strain>
    </source>
</reference>
<gene>
    <name evidence="6" type="ORF">LES8486_01715</name>
    <name evidence="7" type="ORF">LES9216_00080</name>
</gene>
<evidence type="ECO:0000256" key="1">
    <source>
        <dbReference type="ARBA" id="ARBA00022723"/>
    </source>
</evidence>
<dbReference type="GeneID" id="99674691"/>
<dbReference type="SUPFAM" id="SSF50129">
    <property type="entry name" value="GroES-like"/>
    <property type="match status" value="1"/>
</dbReference>
<comment type="similarity">
    <text evidence="4">Belongs to the zinc-containing alcohol dehydrogenase family.</text>
</comment>
<dbReference type="AlphaFoldDB" id="A0A2N9K6H2"/>
<sequence length="356" mass="39018">MNALTRYGTEIGGFKFERGLPEPEITDDDILIEVKAAGICGADFKHYGIENGATDNKRIAGHEFSGVIVKAGKNVTDWHVGQRVVSENTAYACGKCHACEIGNFLVCPYKRSFGLSPNTDGGFTKYVKVPGYIMNLYKNCLFEIPENVSFEEASMLDPIGNAYMAVAQRSNLLPGDNVVVFGAGTLGLGCVQMAKIMGAAEIIVVASSANEAVRFPVAKKFGATHCISYDKENVEEKILELVGENNIPIVYDCAGSPSVLKQSLNILRTNGQIIRVGMSFLPLNFSINDLSMKAIDLVGHMAYNTVSLKHVLTLLERKMFDAKSMITHILPLSDWQEGFELMKNRQGIKVILKYDE</sequence>
<keyword evidence="3 7" id="KW-0560">Oxidoreductase</keyword>
<evidence type="ECO:0000313" key="6">
    <source>
        <dbReference type="EMBL" id="SPD94531.1"/>
    </source>
</evidence>
<dbReference type="Pfam" id="PF00107">
    <property type="entry name" value="ADH_zinc_N"/>
    <property type="match status" value="1"/>
</dbReference>
<evidence type="ECO:0000259" key="5">
    <source>
        <dbReference type="SMART" id="SM00829"/>
    </source>
</evidence>
<dbReference type="Gene3D" id="3.90.180.10">
    <property type="entry name" value="Medium-chain alcohol dehydrogenases, catalytic domain"/>
    <property type="match status" value="1"/>
</dbReference>
<dbReference type="PANTHER" id="PTHR43401">
    <property type="entry name" value="L-THREONINE 3-DEHYDROGENASE"/>
    <property type="match status" value="1"/>
</dbReference>
<dbReference type="RefSeq" id="WP_072614083.1">
    <property type="nucleotide sequence ID" value="NZ_AP017935.1"/>
</dbReference>
<keyword evidence="9" id="KW-1185">Reference proteome</keyword>
<evidence type="ECO:0000256" key="3">
    <source>
        <dbReference type="ARBA" id="ARBA00023002"/>
    </source>
</evidence>
<comment type="cofactor">
    <cofactor evidence="4">
        <name>Zn(2+)</name>
        <dbReference type="ChEBI" id="CHEBI:29105"/>
    </cofactor>
</comment>
<dbReference type="Pfam" id="PF08240">
    <property type="entry name" value="ADH_N"/>
    <property type="match status" value="1"/>
</dbReference>
<reference evidence="7 8" key="1">
    <citation type="submission" date="2018-02" db="EMBL/GenBank/DDBJ databases">
        <authorList>
            <person name="Cohen D.B."/>
            <person name="Kent A.D."/>
        </authorList>
    </citation>
    <scope>NUCLEOTIDE SEQUENCE [LARGE SCALE GENOMIC DNA]</scope>
    <source>
        <strain evidence="7 8">CECT 9216</strain>
    </source>
</reference>
<dbReference type="InterPro" id="IPR050129">
    <property type="entry name" value="Zn_alcohol_dh"/>
</dbReference>
<feature type="domain" description="Enoyl reductase (ER)" evidence="5">
    <location>
        <begin position="9"/>
        <end position="352"/>
    </location>
</feature>
<dbReference type="SMART" id="SM00829">
    <property type="entry name" value="PKS_ER"/>
    <property type="match status" value="1"/>
</dbReference>
<dbReference type="SUPFAM" id="SSF51735">
    <property type="entry name" value="NAD(P)-binding Rossmann-fold domains"/>
    <property type="match status" value="1"/>
</dbReference>
<keyword evidence="2 4" id="KW-0862">Zinc</keyword>
<dbReference type="EC" id="1.1.1.301" evidence="7"/>
<dbReference type="Proteomes" id="UP000237923">
    <property type="component" value="Unassembled WGS sequence"/>
</dbReference>
<organism evidence="7 8">
    <name type="scientific">Leuconostoc suionicum</name>
    <dbReference type="NCBI Taxonomy" id="1511761"/>
    <lineage>
        <taxon>Bacteria</taxon>
        <taxon>Bacillati</taxon>
        <taxon>Bacillota</taxon>
        <taxon>Bacilli</taxon>
        <taxon>Lactobacillales</taxon>
        <taxon>Lactobacillaceae</taxon>
        <taxon>Leuconostoc</taxon>
    </lineage>
</organism>
<dbReference type="KEGG" id="lsu:A6B45_07780"/>
<accession>A0A2N9K6H2</accession>
<dbReference type="GO" id="GO:0008270">
    <property type="term" value="F:zinc ion binding"/>
    <property type="evidence" value="ECO:0007669"/>
    <property type="project" value="InterPro"/>
</dbReference>
<dbReference type="PROSITE" id="PS00059">
    <property type="entry name" value="ADH_ZINC"/>
    <property type="match status" value="1"/>
</dbReference>
<evidence type="ECO:0000313" key="7">
    <source>
        <dbReference type="EMBL" id="SPE06193.1"/>
    </source>
</evidence>
<evidence type="ECO:0000313" key="8">
    <source>
        <dbReference type="Proteomes" id="UP000237923"/>
    </source>
</evidence>
<dbReference type="PANTHER" id="PTHR43401:SF2">
    <property type="entry name" value="L-THREONINE 3-DEHYDROGENASE"/>
    <property type="match status" value="1"/>
</dbReference>
<dbReference type="Proteomes" id="UP000239237">
    <property type="component" value="Unassembled WGS sequence"/>
</dbReference>
<keyword evidence="1 4" id="KW-0479">Metal-binding</keyword>
<evidence type="ECO:0000256" key="2">
    <source>
        <dbReference type="ARBA" id="ARBA00022833"/>
    </source>
</evidence>
<dbReference type="InterPro" id="IPR002328">
    <property type="entry name" value="ADH_Zn_CS"/>
</dbReference>
<dbReference type="InterPro" id="IPR020843">
    <property type="entry name" value="ER"/>
</dbReference>
<dbReference type="InterPro" id="IPR013154">
    <property type="entry name" value="ADH-like_N"/>
</dbReference>
<evidence type="ECO:0000256" key="4">
    <source>
        <dbReference type="RuleBase" id="RU361277"/>
    </source>
</evidence>
<dbReference type="Gene3D" id="3.40.50.720">
    <property type="entry name" value="NAD(P)-binding Rossmann-like Domain"/>
    <property type="match status" value="1"/>
</dbReference>
<evidence type="ECO:0000313" key="9">
    <source>
        <dbReference type="Proteomes" id="UP000239237"/>
    </source>
</evidence>
<proteinExistence type="inferred from homology"/>
<protein>
    <submittedName>
        <fullName evidence="7">D-arabitol-phosphate dehydrogenase</fullName>
        <ecNumber evidence="7">1.1.1.301</ecNumber>
    </submittedName>
</protein>